<organism evidence="10 11">
    <name type="scientific">Scylla paramamosain</name>
    <name type="common">Mud crab</name>
    <dbReference type="NCBI Taxonomy" id="85552"/>
    <lineage>
        <taxon>Eukaryota</taxon>
        <taxon>Metazoa</taxon>
        <taxon>Ecdysozoa</taxon>
        <taxon>Arthropoda</taxon>
        <taxon>Crustacea</taxon>
        <taxon>Multicrustacea</taxon>
        <taxon>Malacostraca</taxon>
        <taxon>Eumalacostraca</taxon>
        <taxon>Eucarida</taxon>
        <taxon>Decapoda</taxon>
        <taxon>Pleocyemata</taxon>
        <taxon>Brachyura</taxon>
        <taxon>Eubrachyura</taxon>
        <taxon>Portunoidea</taxon>
        <taxon>Portunidae</taxon>
        <taxon>Portuninae</taxon>
        <taxon>Scylla</taxon>
    </lineage>
</organism>
<comment type="subcellular location">
    <subcellularLocation>
        <location evidence="1">Membrane</location>
        <topology evidence="1">Multi-pass membrane protein</topology>
    </subcellularLocation>
</comment>
<keyword evidence="5" id="KW-0769">Symport</keyword>
<name>A0AAW0UJX7_SCYPA</name>
<dbReference type="GO" id="GO:0035725">
    <property type="term" value="P:sodium ion transmembrane transport"/>
    <property type="evidence" value="ECO:0007669"/>
    <property type="project" value="TreeGrafter"/>
</dbReference>
<evidence type="ECO:0000256" key="2">
    <source>
        <dbReference type="ARBA" id="ARBA00006459"/>
    </source>
</evidence>
<dbReference type="PANTHER" id="PTHR11616:SF240">
    <property type="entry name" value="BLOATED TUBULES, ISOFORM B-RELATED"/>
    <property type="match status" value="1"/>
</dbReference>
<comment type="similarity">
    <text evidence="2">Belongs to the sodium:neurotransmitter symporter (SNF) (TC 2.A.22) family.</text>
</comment>
<evidence type="ECO:0000256" key="8">
    <source>
        <dbReference type="PIRSR" id="PIRSR600175-1"/>
    </source>
</evidence>
<dbReference type="GO" id="GO:0015293">
    <property type="term" value="F:symporter activity"/>
    <property type="evidence" value="ECO:0007669"/>
    <property type="project" value="UniProtKB-KW"/>
</dbReference>
<dbReference type="Pfam" id="PF00209">
    <property type="entry name" value="SNF"/>
    <property type="match status" value="1"/>
</dbReference>
<evidence type="ECO:0000256" key="7">
    <source>
        <dbReference type="ARBA" id="ARBA00023136"/>
    </source>
</evidence>
<reference evidence="10 11" key="1">
    <citation type="submission" date="2023-03" db="EMBL/GenBank/DDBJ databases">
        <title>High-quality genome of Scylla paramamosain provides insights in environmental adaptation.</title>
        <authorList>
            <person name="Zhang L."/>
        </authorList>
    </citation>
    <scope>NUCLEOTIDE SEQUENCE [LARGE SCALE GENOMIC DNA]</scope>
    <source>
        <strain evidence="10">LZ_2023a</strain>
        <tissue evidence="10">Muscle</tissue>
    </source>
</reference>
<comment type="caution">
    <text evidence="10">The sequence shown here is derived from an EMBL/GenBank/DDBJ whole genome shotgun (WGS) entry which is preliminary data.</text>
</comment>
<dbReference type="SUPFAM" id="SSF161070">
    <property type="entry name" value="SNF-like"/>
    <property type="match status" value="1"/>
</dbReference>
<feature type="transmembrane region" description="Helical" evidence="9">
    <location>
        <begin position="20"/>
        <end position="44"/>
    </location>
</feature>
<dbReference type="InterPro" id="IPR037272">
    <property type="entry name" value="SNS_sf"/>
</dbReference>
<keyword evidence="8" id="KW-0915">Sodium</keyword>
<sequence>MGVEVNEVAASGSGLAFVVYPAAISLMPVPQLWSVLFFLMLITIGFGSQVCGKPDPPSDDVFVMVLESTVPCHKRSLAYSHIAECQIHLSWSIGTVFP</sequence>
<evidence type="ECO:0000256" key="5">
    <source>
        <dbReference type="ARBA" id="ARBA00022847"/>
    </source>
</evidence>
<dbReference type="Proteomes" id="UP001487740">
    <property type="component" value="Unassembled WGS sequence"/>
</dbReference>
<keyword evidence="3" id="KW-0813">Transport</keyword>
<accession>A0AAW0UJX7</accession>
<protein>
    <submittedName>
        <fullName evidence="10">Uncharacterized protein</fullName>
    </submittedName>
</protein>
<evidence type="ECO:0000313" key="11">
    <source>
        <dbReference type="Proteomes" id="UP001487740"/>
    </source>
</evidence>
<proteinExistence type="inferred from homology"/>
<dbReference type="PANTHER" id="PTHR11616">
    <property type="entry name" value="SODIUM/CHLORIDE DEPENDENT TRANSPORTER"/>
    <property type="match status" value="1"/>
</dbReference>
<keyword evidence="4 9" id="KW-0812">Transmembrane</keyword>
<keyword evidence="8" id="KW-0479">Metal-binding</keyword>
<evidence type="ECO:0000256" key="6">
    <source>
        <dbReference type="ARBA" id="ARBA00022989"/>
    </source>
</evidence>
<gene>
    <name evidence="10" type="ORF">O3P69_003422</name>
</gene>
<keyword evidence="6 9" id="KW-1133">Transmembrane helix</keyword>
<evidence type="ECO:0000256" key="4">
    <source>
        <dbReference type="ARBA" id="ARBA00022692"/>
    </source>
</evidence>
<feature type="binding site" evidence="8">
    <location>
        <position position="48"/>
    </location>
    <ligand>
        <name>Na(+)</name>
        <dbReference type="ChEBI" id="CHEBI:29101"/>
        <label>1</label>
    </ligand>
</feature>
<dbReference type="GO" id="GO:0046872">
    <property type="term" value="F:metal ion binding"/>
    <property type="evidence" value="ECO:0007669"/>
    <property type="project" value="UniProtKB-KW"/>
</dbReference>
<evidence type="ECO:0000256" key="9">
    <source>
        <dbReference type="SAM" id="Phobius"/>
    </source>
</evidence>
<dbReference type="InterPro" id="IPR000175">
    <property type="entry name" value="Na/ntran_symport"/>
</dbReference>
<dbReference type="GO" id="GO:0006865">
    <property type="term" value="P:amino acid transport"/>
    <property type="evidence" value="ECO:0007669"/>
    <property type="project" value="TreeGrafter"/>
</dbReference>
<dbReference type="EMBL" id="JARAKH010000011">
    <property type="protein sequence ID" value="KAK8399291.1"/>
    <property type="molecule type" value="Genomic_DNA"/>
</dbReference>
<evidence type="ECO:0000256" key="3">
    <source>
        <dbReference type="ARBA" id="ARBA00022448"/>
    </source>
</evidence>
<keyword evidence="11" id="KW-1185">Reference proteome</keyword>
<evidence type="ECO:0000256" key="1">
    <source>
        <dbReference type="ARBA" id="ARBA00004141"/>
    </source>
</evidence>
<dbReference type="GO" id="GO:0005886">
    <property type="term" value="C:plasma membrane"/>
    <property type="evidence" value="ECO:0007669"/>
    <property type="project" value="TreeGrafter"/>
</dbReference>
<dbReference type="PROSITE" id="PS50267">
    <property type="entry name" value="NA_NEUROTRAN_SYMP_3"/>
    <property type="match status" value="1"/>
</dbReference>
<dbReference type="AlphaFoldDB" id="A0AAW0UJX7"/>
<evidence type="ECO:0000313" key="10">
    <source>
        <dbReference type="EMBL" id="KAK8399291.1"/>
    </source>
</evidence>
<keyword evidence="7 9" id="KW-0472">Membrane</keyword>